<evidence type="ECO:0000313" key="2">
    <source>
        <dbReference type="Proteomes" id="UP000615446"/>
    </source>
</evidence>
<evidence type="ECO:0000313" key="1">
    <source>
        <dbReference type="EMBL" id="GES89566.1"/>
    </source>
</evidence>
<dbReference type="AlphaFoldDB" id="A0A8H3LP34"/>
<dbReference type="EMBL" id="BLAL01000189">
    <property type="protein sequence ID" value="GES89566.1"/>
    <property type="molecule type" value="Genomic_DNA"/>
</dbReference>
<gene>
    <name evidence="1" type="ORF">RCL2_001645800</name>
</gene>
<reference evidence="1" key="1">
    <citation type="submission" date="2019-10" db="EMBL/GenBank/DDBJ databases">
        <title>Conservation and host-specific expression of non-tandemly repeated heterogenous ribosome RNA gene in arbuscular mycorrhizal fungi.</title>
        <authorList>
            <person name="Maeda T."/>
            <person name="Kobayashi Y."/>
            <person name="Nakagawa T."/>
            <person name="Ezawa T."/>
            <person name="Yamaguchi K."/>
            <person name="Bino T."/>
            <person name="Nishimoto Y."/>
            <person name="Shigenobu S."/>
            <person name="Kawaguchi M."/>
        </authorList>
    </citation>
    <scope>NUCLEOTIDE SEQUENCE</scope>
    <source>
        <strain evidence="1">HR1</strain>
    </source>
</reference>
<name>A0A8H3LP34_9GLOM</name>
<dbReference type="PANTHER" id="PTHR46954:SF1">
    <property type="entry name" value="C2H2-TYPE DOMAIN-CONTAINING PROTEIN"/>
    <property type="match status" value="1"/>
</dbReference>
<dbReference type="PANTHER" id="PTHR46954">
    <property type="entry name" value="C2H2-TYPE DOMAIN-CONTAINING PROTEIN"/>
    <property type="match status" value="1"/>
</dbReference>
<dbReference type="OrthoDB" id="2438263at2759"/>
<comment type="caution">
    <text evidence="1">The sequence shown here is derived from an EMBL/GenBank/DDBJ whole genome shotgun (WGS) entry which is preliminary data.</text>
</comment>
<dbReference type="Proteomes" id="UP000615446">
    <property type="component" value="Unassembled WGS sequence"/>
</dbReference>
<protein>
    <submittedName>
        <fullName evidence="1">Uncharacterized protein</fullName>
    </submittedName>
</protein>
<accession>A0A8H3LP34</accession>
<proteinExistence type="predicted"/>
<organism evidence="1 2">
    <name type="scientific">Rhizophagus clarus</name>
    <dbReference type="NCBI Taxonomy" id="94130"/>
    <lineage>
        <taxon>Eukaryota</taxon>
        <taxon>Fungi</taxon>
        <taxon>Fungi incertae sedis</taxon>
        <taxon>Mucoromycota</taxon>
        <taxon>Glomeromycotina</taxon>
        <taxon>Glomeromycetes</taxon>
        <taxon>Glomerales</taxon>
        <taxon>Glomeraceae</taxon>
        <taxon>Rhizophagus</taxon>
    </lineage>
</organism>
<sequence length="217" mass="24687">MLIMLKTRTTLNNYLLPQQSNSIAAKAHHYLTWITVADVLRTKIRDHSDGHYCLTSVKSARQFATIFADKIVIISQDDKAKIGLKVPAVGQTFCTLQSVHEPVSMANHNFLLENEQKLVSSVYLMIKLNELHDESAKYNPVERGITTLSRKLASIMLPVDHFGSHLNIQGKVIDLELALQNFCYAEKSLCDIWCKDLIFRKSVDAQYVEEFTNLFKT</sequence>